<proteinExistence type="inferred from homology"/>
<dbReference type="SUPFAM" id="SSF103506">
    <property type="entry name" value="Mitochondrial carrier"/>
    <property type="match status" value="1"/>
</dbReference>
<dbReference type="InterPro" id="IPR023395">
    <property type="entry name" value="MCP_dom_sf"/>
</dbReference>
<protein>
    <submittedName>
        <fullName evidence="11">LAFE_0E08988g1_1</fullName>
    </submittedName>
</protein>
<evidence type="ECO:0000256" key="9">
    <source>
        <dbReference type="PROSITE-ProRule" id="PRU00282"/>
    </source>
</evidence>
<dbReference type="Gene3D" id="1.50.40.10">
    <property type="entry name" value="Mitochondrial carrier domain"/>
    <property type="match status" value="1"/>
</dbReference>
<keyword evidence="8 9" id="KW-0472">Membrane</keyword>
<dbReference type="InterPro" id="IPR002067">
    <property type="entry name" value="MCP"/>
</dbReference>
<dbReference type="EMBL" id="LT598488">
    <property type="protein sequence ID" value="SCW01865.1"/>
    <property type="molecule type" value="Genomic_DNA"/>
</dbReference>
<feature type="repeat" description="Solcar" evidence="9">
    <location>
        <begin position="202"/>
        <end position="302"/>
    </location>
</feature>
<dbReference type="OMA" id="MYVCYGA"/>
<accession>A0A1G4MDM0</accession>
<keyword evidence="7" id="KW-0496">Mitochondrion</keyword>
<gene>
    <name evidence="11" type="ORF">LAFE_0E08988G</name>
</gene>
<dbReference type="GO" id="GO:0005743">
    <property type="term" value="C:mitochondrial inner membrane"/>
    <property type="evidence" value="ECO:0007669"/>
    <property type="project" value="UniProtKB-SubCell"/>
</dbReference>
<feature type="repeat" description="Solcar" evidence="9">
    <location>
        <begin position="12"/>
        <end position="99"/>
    </location>
</feature>
<evidence type="ECO:0000256" key="10">
    <source>
        <dbReference type="RuleBase" id="RU000488"/>
    </source>
</evidence>
<dbReference type="InterPro" id="IPR018108">
    <property type="entry name" value="MCP_transmembrane"/>
</dbReference>
<dbReference type="PROSITE" id="PS51257">
    <property type="entry name" value="PROKAR_LIPOPROTEIN"/>
    <property type="match status" value="1"/>
</dbReference>
<dbReference type="AlphaFoldDB" id="A0A1G4MDM0"/>
<evidence type="ECO:0000313" key="11">
    <source>
        <dbReference type="EMBL" id="SCW01865.1"/>
    </source>
</evidence>
<evidence type="ECO:0000313" key="12">
    <source>
        <dbReference type="Proteomes" id="UP000190831"/>
    </source>
</evidence>
<comment type="subcellular location">
    <subcellularLocation>
        <location evidence="1">Mitochondrion inner membrane</location>
        <topology evidence="1">Multi-pass membrane protein</topology>
    </subcellularLocation>
</comment>
<dbReference type="OrthoDB" id="18574at2759"/>
<keyword evidence="2 10" id="KW-0813">Transport</keyword>
<keyword evidence="3 9" id="KW-0812">Transmembrane</keyword>
<dbReference type="Proteomes" id="UP000190831">
    <property type="component" value="Chromosome E"/>
</dbReference>
<evidence type="ECO:0000256" key="7">
    <source>
        <dbReference type="ARBA" id="ARBA00023128"/>
    </source>
</evidence>
<evidence type="ECO:0000256" key="4">
    <source>
        <dbReference type="ARBA" id="ARBA00022737"/>
    </source>
</evidence>
<evidence type="ECO:0000256" key="5">
    <source>
        <dbReference type="ARBA" id="ARBA00022792"/>
    </source>
</evidence>
<evidence type="ECO:0000256" key="6">
    <source>
        <dbReference type="ARBA" id="ARBA00022989"/>
    </source>
</evidence>
<keyword evidence="4" id="KW-0677">Repeat</keyword>
<keyword evidence="6" id="KW-1133">Transmembrane helix</keyword>
<dbReference type="GO" id="GO:0055085">
    <property type="term" value="P:transmembrane transport"/>
    <property type="evidence" value="ECO:0007669"/>
    <property type="project" value="InterPro"/>
</dbReference>
<evidence type="ECO:0000256" key="8">
    <source>
        <dbReference type="ARBA" id="ARBA00023136"/>
    </source>
</evidence>
<dbReference type="PRINTS" id="PR00926">
    <property type="entry name" value="MITOCARRIER"/>
</dbReference>
<feature type="repeat" description="Solcar" evidence="9">
    <location>
        <begin position="106"/>
        <end position="191"/>
    </location>
</feature>
<dbReference type="STRING" id="4955.A0A1G4MDM0"/>
<reference evidence="12" key="1">
    <citation type="submission" date="2016-03" db="EMBL/GenBank/DDBJ databases">
        <authorList>
            <person name="Devillers H."/>
        </authorList>
    </citation>
    <scope>NUCLEOTIDE SEQUENCE [LARGE SCALE GENOMIC DNA]</scope>
</reference>
<keyword evidence="5" id="KW-0999">Mitochondrion inner membrane</keyword>
<dbReference type="Pfam" id="PF00153">
    <property type="entry name" value="Mito_carr"/>
    <property type="match status" value="3"/>
</dbReference>
<evidence type="ECO:0000256" key="2">
    <source>
        <dbReference type="ARBA" id="ARBA00022448"/>
    </source>
</evidence>
<dbReference type="PROSITE" id="PS50920">
    <property type="entry name" value="SOLCAR"/>
    <property type="match status" value="3"/>
</dbReference>
<evidence type="ECO:0000256" key="1">
    <source>
        <dbReference type="ARBA" id="ARBA00004448"/>
    </source>
</evidence>
<dbReference type="PANTHER" id="PTHR24089">
    <property type="entry name" value="SOLUTE CARRIER FAMILY 25"/>
    <property type="match status" value="1"/>
</dbReference>
<sequence length="305" mass="34419">MGEDHFRKGRDVPLYQSIVAGCISGIGARTVTAPLDMIKIRLQLQPVHEAKYRGIISTVETVIREEGIRALWKGNVPAMIMYVLYGSVQFSSYSTFNRWLSRLEWSPQIHSCFVGALAGMSSSIVTYPFDVLRTRFVANRDPQMFTLFKSCGDIWQHEGLRGFFRGVSSSMLSISLATSTMFATYETIKIFCEESENRNSVAVKVLEKSASMLAGIACKTITFPIDTVRKRIQVTNSRHLAQFTACEATYKSYKNVWFGELMLKVMKNEGFLALYRGYIPAVIKSAPTTALSLWLYEWSLRAMGK</sequence>
<name>A0A1G4MDM0_LACFM</name>
<organism evidence="11 12">
    <name type="scientific">Lachancea fermentati</name>
    <name type="common">Zygosaccharomyces fermentati</name>
    <dbReference type="NCBI Taxonomy" id="4955"/>
    <lineage>
        <taxon>Eukaryota</taxon>
        <taxon>Fungi</taxon>
        <taxon>Dikarya</taxon>
        <taxon>Ascomycota</taxon>
        <taxon>Saccharomycotina</taxon>
        <taxon>Saccharomycetes</taxon>
        <taxon>Saccharomycetales</taxon>
        <taxon>Saccharomycetaceae</taxon>
        <taxon>Lachancea</taxon>
    </lineage>
</organism>
<keyword evidence="12" id="KW-1185">Reference proteome</keyword>
<evidence type="ECO:0000256" key="3">
    <source>
        <dbReference type="ARBA" id="ARBA00022692"/>
    </source>
</evidence>
<comment type="similarity">
    <text evidence="10">Belongs to the mitochondrial carrier (TC 2.A.29) family.</text>
</comment>